<name>A0A9P7EZB0_9AGAM</name>
<reference evidence="2" key="1">
    <citation type="journal article" date="2020" name="New Phytol.">
        <title>Comparative genomics reveals dynamic genome evolution in host specialist ectomycorrhizal fungi.</title>
        <authorList>
            <person name="Lofgren L.A."/>
            <person name="Nguyen N.H."/>
            <person name="Vilgalys R."/>
            <person name="Ruytinx J."/>
            <person name="Liao H.L."/>
            <person name="Branco S."/>
            <person name="Kuo A."/>
            <person name="LaButti K."/>
            <person name="Lipzen A."/>
            <person name="Andreopoulos W."/>
            <person name="Pangilinan J."/>
            <person name="Riley R."/>
            <person name="Hundley H."/>
            <person name="Na H."/>
            <person name="Barry K."/>
            <person name="Grigoriev I.V."/>
            <person name="Stajich J.E."/>
            <person name="Kennedy P.G."/>
        </authorList>
    </citation>
    <scope>NUCLEOTIDE SEQUENCE</scope>
    <source>
        <strain evidence="2">FC423</strain>
    </source>
</reference>
<dbReference type="EMBL" id="JABBWM010000058">
    <property type="protein sequence ID" value="KAG2099273.1"/>
    <property type="molecule type" value="Genomic_DNA"/>
</dbReference>
<protein>
    <submittedName>
        <fullName evidence="2">Uncharacterized protein</fullName>
    </submittedName>
</protein>
<evidence type="ECO:0000313" key="2">
    <source>
        <dbReference type="EMBL" id="KAG2099273.1"/>
    </source>
</evidence>
<dbReference type="RefSeq" id="XP_041289160.1">
    <property type="nucleotide sequence ID" value="XM_041434034.1"/>
</dbReference>
<organism evidence="2 3">
    <name type="scientific">Suillus discolor</name>
    <dbReference type="NCBI Taxonomy" id="1912936"/>
    <lineage>
        <taxon>Eukaryota</taxon>
        <taxon>Fungi</taxon>
        <taxon>Dikarya</taxon>
        <taxon>Basidiomycota</taxon>
        <taxon>Agaricomycotina</taxon>
        <taxon>Agaricomycetes</taxon>
        <taxon>Agaricomycetidae</taxon>
        <taxon>Boletales</taxon>
        <taxon>Suillineae</taxon>
        <taxon>Suillaceae</taxon>
        <taxon>Suillus</taxon>
    </lineage>
</organism>
<feature type="region of interest" description="Disordered" evidence="1">
    <location>
        <begin position="67"/>
        <end position="92"/>
    </location>
</feature>
<dbReference type="OrthoDB" id="2611774at2759"/>
<comment type="caution">
    <text evidence="2">The sequence shown here is derived from an EMBL/GenBank/DDBJ whole genome shotgun (WGS) entry which is preliminary data.</text>
</comment>
<proteinExistence type="predicted"/>
<dbReference type="AlphaFoldDB" id="A0A9P7EZB0"/>
<gene>
    <name evidence="2" type="ORF">F5147DRAFT_655871</name>
</gene>
<keyword evidence="3" id="KW-1185">Reference proteome</keyword>
<sequence>MRIINTEDHLDLANWTSFFHDNVVVLEIDNLLAGWPTYTLDFTPERPGLLRLILQLKDASEFRVIEEKDSDDEADGQAKSDLQPVTEEDPDATMVCEPMPAPKDSDMAQCISAKPVVLHVIPKDPPSIVHIQQKFEKEHDYMWPPHRGFRESSNRTWITQIDALMTLPAAVEALKLD</sequence>
<evidence type="ECO:0000313" key="3">
    <source>
        <dbReference type="Proteomes" id="UP000823399"/>
    </source>
</evidence>
<accession>A0A9P7EZB0</accession>
<evidence type="ECO:0000256" key="1">
    <source>
        <dbReference type="SAM" id="MobiDB-lite"/>
    </source>
</evidence>
<dbReference type="GeneID" id="64696293"/>
<dbReference type="Proteomes" id="UP000823399">
    <property type="component" value="Unassembled WGS sequence"/>
</dbReference>